<dbReference type="SUPFAM" id="SSF46955">
    <property type="entry name" value="Putative DNA-binding domain"/>
    <property type="match status" value="1"/>
</dbReference>
<dbReference type="HOGENOM" id="CLU_179308_0_0_11"/>
<dbReference type="Proteomes" id="UP000008190">
    <property type="component" value="Chromosome"/>
</dbReference>
<reference evidence="2 3" key="1">
    <citation type="journal article" date="2012" name="J. Bacteriol.">
        <title>Genome sequence of the human- and animal-pathogenic strain Nocardia cyriacigeorgica GUH-2.</title>
        <authorList>
            <person name="Zoropogui A."/>
            <person name="Pujic P."/>
            <person name="Normand P."/>
            <person name="Barbe V."/>
            <person name="Beaman B."/>
            <person name="Beaman L."/>
            <person name="Boiron P."/>
            <person name="Colinon C."/>
            <person name="Deredjian A."/>
            <person name="Graindorge A."/>
            <person name="Mangenot S."/>
            <person name="Nazaret S."/>
            <person name="Neto M."/>
            <person name="Petit S."/>
            <person name="Roche D."/>
            <person name="Vallenet D."/>
            <person name="Rodriguez-Nava V."/>
            <person name="Richard Y."/>
            <person name="Cournoyer B."/>
            <person name="Blaha D."/>
        </authorList>
    </citation>
    <scope>NUCLEOTIDE SEQUENCE [LARGE SCALE GENOMIC DNA]</scope>
    <source>
        <strain evidence="2 3">GUH-2</strain>
    </source>
</reference>
<organism evidence="2 3">
    <name type="scientific">Nocardia cyriacigeorgica (strain GUH-2)</name>
    <dbReference type="NCBI Taxonomy" id="1127134"/>
    <lineage>
        <taxon>Bacteria</taxon>
        <taxon>Bacillati</taxon>
        <taxon>Actinomycetota</taxon>
        <taxon>Actinomycetes</taxon>
        <taxon>Mycobacteriales</taxon>
        <taxon>Nocardiaceae</taxon>
        <taxon>Nocardia</taxon>
    </lineage>
</organism>
<dbReference type="Pfam" id="PF12728">
    <property type="entry name" value="HTH_17"/>
    <property type="match status" value="1"/>
</dbReference>
<dbReference type="RefSeq" id="WP_014348637.1">
    <property type="nucleotide sequence ID" value="NC_016887.1"/>
</dbReference>
<dbReference type="InterPro" id="IPR009061">
    <property type="entry name" value="DNA-bd_dom_put_sf"/>
</dbReference>
<name>H6R9V2_NOCCG</name>
<sequence length="100" mass="10990">MSTRTLTLREVAAKYGVHVNTARRWAACGELPAQRIGKCYYVNPDDLDNWRKPAPEPPAHVSARTDYADYIARVVEAAPPLSPDQIARITTILNSGKAVA</sequence>
<dbReference type="NCBIfam" id="TIGR01764">
    <property type="entry name" value="excise"/>
    <property type="match status" value="1"/>
</dbReference>
<feature type="domain" description="Helix-turn-helix" evidence="1">
    <location>
        <begin position="6"/>
        <end position="51"/>
    </location>
</feature>
<dbReference type="OrthoDB" id="3401953at2"/>
<accession>H6R9V2</accession>
<dbReference type="EMBL" id="FO082843">
    <property type="protein sequence ID" value="CCF61160.1"/>
    <property type="molecule type" value="Genomic_DNA"/>
</dbReference>
<dbReference type="KEGG" id="ncy:NOCYR_0340"/>
<evidence type="ECO:0000259" key="1">
    <source>
        <dbReference type="Pfam" id="PF12728"/>
    </source>
</evidence>
<dbReference type="InterPro" id="IPR010093">
    <property type="entry name" value="SinI_DNA-bd"/>
</dbReference>
<dbReference type="AlphaFoldDB" id="H6R9V2"/>
<protein>
    <recommendedName>
        <fullName evidence="1">Helix-turn-helix domain-containing protein</fullName>
    </recommendedName>
</protein>
<dbReference type="InterPro" id="IPR041657">
    <property type="entry name" value="HTH_17"/>
</dbReference>
<gene>
    <name evidence="2" type="ordered locus">NOCYR_0340</name>
</gene>
<dbReference type="GO" id="GO:0003677">
    <property type="term" value="F:DNA binding"/>
    <property type="evidence" value="ECO:0007669"/>
    <property type="project" value="InterPro"/>
</dbReference>
<evidence type="ECO:0000313" key="3">
    <source>
        <dbReference type="Proteomes" id="UP000008190"/>
    </source>
</evidence>
<evidence type="ECO:0000313" key="2">
    <source>
        <dbReference type="EMBL" id="CCF61160.1"/>
    </source>
</evidence>
<keyword evidence="3" id="KW-1185">Reference proteome</keyword>
<proteinExistence type="predicted"/>
<dbReference type="STRING" id="1127134.NOCYR_0340"/>